<dbReference type="CDD" id="cd00093">
    <property type="entry name" value="HTH_XRE"/>
    <property type="match status" value="1"/>
</dbReference>
<dbReference type="Pfam" id="PF01381">
    <property type="entry name" value="HTH_3"/>
    <property type="match status" value="1"/>
</dbReference>
<name>A0A0K9G955_9BACI</name>
<protein>
    <recommendedName>
        <fullName evidence="1">HTH cro/C1-type domain-containing protein</fullName>
    </recommendedName>
</protein>
<dbReference type="Gene3D" id="1.10.260.40">
    <property type="entry name" value="lambda repressor-like DNA-binding domains"/>
    <property type="match status" value="1"/>
</dbReference>
<evidence type="ECO:0000313" key="3">
    <source>
        <dbReference type="Proteomes" id="UP000037146"/>
    </source>
</evidence>
<dbReference type="OrthoDB" id="2455104at2"/>
<evidence type="ECO:0000259" key="1">
    <source>
        <dbReference type="PROSITE" id="PS50943"/>
    </source>
</evidence>
<dbReference type="InterPro" id="IPR001387">
    <property type="entry name" value="Cro/C1-type_HTH"/>
</dbReference>
<dbReference type="SUPFAM" id="SSF47413">
    <property type="entry name" value="lambda repressor-like DNA-binding domains"/>
    <property type="match status" value="1"/>
</dbReference>
<feature type="domain" description="HTH cro/C1-type" evidence="1">
    <location>
        <begin position="500"/>
        <end position="536"/>
    </location>
</feature>
<dbReference type="EMBL" id="LFZW01000002">
    <property type="protein sequence ID" value="KMY42772.1"/>
    <property type="molecule type" value="Genomic_DNA"/>
</dbReference>
<dbReference type="STRING" id="1679170.AC625_24265"/>
<proteinExistence type="predicted"/>
<dbReference type="AlphaFoldDB" id="A0A0K9G955"/>
<dbReference type="PROSITE" id="PS50943">
    <property type="entry name" value="HTH_CROC1"/>
    <property type="match status" value="1"/>
</dbReference>
<dbReference type="Proteomes" id="UP000037146">
    <property type="component" value="Unassembled WGS sequence"/>
</dbReference>
<comment type="caution">
    <text evidence="2">The sequence shown here is derived from an EMBL/GenBank/DDBJ whole genome shotgun (WGS) entry which is preliminary data.</text>
</comment>
<evidence type="ECO:0000313" key="2">
    <source>
        <dbReference type="EMBL" id="KMY42772.1"/>
    </source>
</evidence>
<accession>A0A0K9G955</accession>
<organism evidence="2 3">
    <name type="scientific">Peribacillus loiseleuriae</name>
    <dbReference type="NCBI Taxonomy" id="1679170"/>
    <lineage>
        <taxon>Bacteria</taxon>
        <taxon>Bacillati</taxon>
        <taxon>Bacillota</taxon>
        <taxon>Bacilli</taxon>
        <taxon>Bacillales</taxon>
        <taxon>Bacillaceae</taxon>
        <taxon>Peribacillus</taxon>
    </lineage>
</organism>
<sequence>MVNILQRRILNVTNIIFPDYPQLYVGWNIDIKNLMASEENSQPSQSLKAFFVIMERLVKEHDLEFESMEQWAYDYLEEIRNFVLPYIRFTDEENAPYAPKSNNREVINSMLNQSFAESGSALLFHKLRDTISKNEFDIATAIPTARISEKALEATAQVRAENDYLKIKSNAAIEQWKNLTSQAITSMDDLTADIFDIVSILWMQQATHKDQMIHFHTDDALNLRRLQGRNEDPDGYQTSYRKKERDDIMKRLAALSTIWIRIERENLRFINEDQGNFEEIGQVQFNPLFLVDSVTVAYRGDNPIGIYECSIRPGELLANFLYGSQKSSGLLALKTLEYHPTKQRYHKRLSRYLSWQWRIRQKSADYLRAYYIGGEKGLLKVMDLDVNPRYGSRIKEQFEEILDTLQHDGIIKGWSYKDKGIEQQIEQERNWFATTWLKARVQIIPPTDISGLVDDRNLLLMESADHDTVNLSTMLKGMTESEAAVTIEMNEKKQVTPETINKERADRGLSILEAAKEMGISHSTLSRYERNLIKRPYTGSLEKMKEWLHGK</sequence>
<dbReference type="PATRIC" id="fig|1679170.3.peg.5440"/>
<dbReference type="RefSeq" id="WP_049683994.1">
    <property type="nucleotide sequence ID" value="NZ_LFZW01000002.1"/>
</dbReference>
<dbReference type="GO" id="GO:0003677">
    <property type="term" value="F:DNA binding"/>
    <property type="evidence" value="ECO:0007669"/>
    <property type="project" value="InterPro"/>
</dbReference>
<keyword evidence="3" id="KW-1185">Reference proteome</keyword>
<dbReference type="InterPro" id="IPR010982">
    <property type="entry name" value="Lambda_DNA-bd_dom_sf"/>
</dbReference>
<reference evidence="3" key="1">
    <citation type="submission" date="2015-07" db="EMBL/GenBank/DDBJ databases">
        <title>Genome sequencing project for genomic taxonomy and phylogenomics of Bacillus-like bacteria.</title>
        <authorList>
            <person name="Liu B."/>
            <person name="Wang J."/>
            <person name="Zhu Y."/>
            <person name="Liu G."/>
            <person name="Chen Q."/>
            <person name="Chen Z."/>
            <person name="Lan J."/>
            <person name="Che J."/>
            <person name="Ge C."/>
            <person name="Shi H."/>
            <person name="Pan Z."/>
            <person name="Liu X."/>
        </authorList>
    </citation>
    <scope>NUCLEOTIDE SEQUENCE [LARGE SCALE GENOMIC DNA]</scope>
    <source>
        <strain evidence="3">FJAT-27997</strain>
    </source>
</reference>
<gene>
    <name evidence="2" type="ORF">AC625_24265</name>
</gene>